<dbReference type="Pfam" id="PF01564">
    <property type="entry name" value="Spermine_synth"/>
    <property type="match status" value="1"/>
</dbReference>
<dbReference type="InterPro" id="IPR030373">
    <property type="entry name" value="PABS_CS"/>
</dbReference>
<name>A0A1J1II65_9DIPT</name>
<dbReference type="NCBIfam" id="TIGR00417">
    <property type="entry name" value="speE"/>
    <property type="match status" value="1"/>
</dbReference>
<dbReference type="AlphaFoldDB" id="A0A1J1II65"/>
<keyword evidence="2 3" id="KW-0808">Transferase</keyword>
<evidence type="ECO:0000256" key="2">
    <source>
        <dbReference type="ARBA" id="ARBA00022679"/>
    </source>
</evidence>
<dbReference type="HAMAP" id="MF_00198">
    <property type="entry name" value="Spermidine_synth"/>
    <property type="match status" value="1"/>
</dbReference>
<dbReference type="CDD" id="cd02440">
    <property type="entry name" value="AdoMet_MTases"/>
    <property type="match status" value="1"/>
</dbReference>
<protein>
    <submittedName>
        <fullName evidence="6">CLUMA_CG013191, isoform A</fullName>
    </submittedName>
</protein>
<dbReference type="FunFam" id="3.40.50.150:FF:000013">
    <property type="entry name" value="Spermidine synthase"/>
    <property type="match status" value="1"/>
</dbReference>
<proteinExistence type="inferred from homology"/>
<dbReference type="SUPFAM" id="SSF53335">
    <property type="entry name" value="S-adenosyl-L-methionine-dependent methyltransferases"/>
    <property type="match status" value="1"/>
</dbReference>
<feature type="domain" description="PABS" evidence="5">
    <location>
        <begin position="6"/>
        <end position="242"/>
    </location>
</feature>
<evidence type="ECO:0000256" key="3">
    <source>
        <dbReference type="PROSITE-ProRule" id="PRU00354"/>
    </source>
</evidence>
<dbReference type="InterPro" id="IPR029063">
    <property type="entry name" value="SAM-dependent_MTases_sf"/>
</dbReference>
<dbReference type="GO" id="GO:0004766">
    <property type="term" value="F:spermidine synthase activity"/>
    <property type="evidence" value="ECO:0007669"/>
    <property type="project" value="TreeGrafter"/>
</dbReference>
<reference evidence="6 7" key="1">
    <citation type="submission" date="2015-04" db="EMBL/GenBank/DDBJ databases">
        <authorList>
            <person name="Syromyatnikov M.Y."/>
            <person name="Popov V.N."/>
        </authorList>
    </citation>
    <scope>NUCLEOTIDE SEQUENCE [LARGE SCALE GENOMIC DNA]</scope>
</reference>
<accession>A0A1J1II65</accession>
<dbReference type="Pfam" id="PF17284">
    <property type="entry name" value="Spermine_synt_N"/>
    <property type="match status" value="1"/>
</dbReference>
<keyword evidence="3" id="KW-0620">Polyamine biosynthesis</keyword>
<dbReference type="NCBIfam" id="NF002010">
    <property type="entry name" value="PRK00811.1"/>
    <property type="match status" value="1"/>
</dbReference>
<dbReference type="PANTHER" id="PTHR11558">
    <property type="entry name" value="SPERMIDINE/SPERMINE SYNTHASE"/>
    <property type="match status" value="1"/>
</dbReference>
<evidence type="ECO:0000259" key="5">
    <source>
        <dbReference type="PROSITE" id="PS51006"/>
    </source>
</evidence>
<dbReference type="FunFam" id="2.30.140.10:FF:000013">
    <property type="entry name" value="Spermidine synthase"/>
    <property type="match status" value="1"/>
</dbReference>
<comment type="similarity">
    <text evidence="1 4">Belongs to the spermidine/spermine synthase family.</text>
</comment>
<dbReference type="InterPro" id="IPR035246">
    <property type="entry name" value="Spermidine_synt_N"/>
</dbReference>
<dbReference type="PANTHER" id="PTHR11558:SF11">
    <property type="entry name" value="SPERMIDINE SYNTHASE"/>
    <property type="match status" value="1"/>
</dbReference>
<evidence type="ECO:0000256" key="4">
    <source>
        <dbReference type="RuleBase" id="RU003836"/>
    </source>
</evidence>
<dbReference type="STRING" id="568069.A0A1J1II65"/>
<dbReference type="PROSITE" id="PS01330">
    <property type="entry name" value="PABS_1"/>
    <property type="match status" value="1"/>
</dbReference>
<sequence length="289" mass="32504">MNTLVKGWFSEISDELWPGQCFSLKVKEILHEEKSEFQDIKILDTETYGKALILDGVIQCTERDEFGYQELISMIPICSHPNPERVLIVGGGDGGVAREAIKHPAVKEVYQVEIDGRVVDLSKKYLPFMACGFDSPKVHLTIGDGFEFMKNHKEEFDVIITDSSDPIGPAVSLFQESYFELMKKALRPGGIICSQGSNFWIDLEHVKETLKACACHFKNTSYAMAMVPSYPCGSIGFVIGCLDEKRDLKTPLHCFTTDQIDKLNFKYYTSDVHKGAFALPRFAAKAFEF</sequence>
<dbReference type="GO" id="GO:0008295">
    <property type="term" value="P:spermidine biosynthetic process"/>
    <property type="evidence" value="ECO:0007669"/>
    <property type="project" value="TreeGrafter"/>
</dbReference>
<dbReference type="GO" id="GO:0005829">
    <property type="term" value="C:cytosol"/>
    <property type="evidence" value="ECO:0007669"/>
    <property type="project" value="TreeGrafter"/>
</dbReference>
<gene>
    <name evidence="6" type="primary">putative Spermidine synthase</name>
    <name evidence="6" type="ORF">CLUMA_CG013191</name>
</gene>
<dbReference type="Gene3D" id="3.40.50.150">
    <property type="entry name" value="Vaccinia Virus protein VP39"/>
    <property type="match status" value="1"/>
</dbReference>
<dbReference type="InterPro" id="IPR037163">
    <property type="entry name" value="Spermidine_synt_N_sf"/>
</dbReference>
<organism evidence="6 7">
    <name type="scientific">Clunio marinus</name>
    <dbReference type="NCBI Taxonomy" id="568069"/>
    <lineage>
        <taxon>Eukaryota</taxon>
        <taxon>Metazoa</taxon>
        <taxon>Ecdysozoa</taxon>
        <taxon>Arthropoda</taxon>
        <taxon>Hexapoda</taxon>
        <taxon>Insecta</taxon>
        <taxon>Pterygota</taxon>
        <taxon>Neoptera</taxon>
        <taxon>Endopterygota</taxon>
        <taxon>Diptera</taxon>
        <taxon>Nematocera</taxon>
        <taxon>Chironomoidea</taxon>
        <taxon>Chironomidae</taxon>
        <taxon>Clunio</taxon>
    </lineage>
</organism>
<dbReference type="InterPro" id="IPR030374">
    <property type="entry name" value="PABS"/>
</dbReference>
<dbReference type="InterPro" id="IPR001045">
    <property type="entry name" value="Spermi_synthase"/>
</dbReference>
<evidence type="ECO:0000313" key="7">
    <source>
        <dbReference type="Proteomes" id="UP000183832"/>
    </source>
</evidence>
<keyword evidence="7" id="KW-1185">Reference proteome</keyword>
<feature type="active site" description="Proton acceptor" evidence="3">
    <location>
        <position position="162"/>
    </location>
</feature>
<dbReference type="PROSITE" id="PS51006">
    <property type="entry name" value="PABS_2"/>
    <property type="match status" value="1"/>
</dbReference>
<evidence type="ECO:0000313" key="6">
    <source>
        <dbReference type="EMBL" id="CRK99888.1"/>
    </source>
</evidence>
<dbReference type="Gene3D" id="2.30.140.10">
    <property type="entry name" value="Spermidine synthase, tetramerisation domain"/>
    <property type="match status" value="1"/>
</dbReference>
<dbReference type="Proteomes" id="UP000183832">
    <property type="component" value="Unassembled WGS sequence"/>
</dbReference>
<evidence type="ECO:0000256" key="1">
    <source>
        <dbReference type="ARBA" id="ARBA00007867"/>
    </source>
</evidence>
<dbReference type="OrthoDB" id="38125at2759"/>
<dbReference type="EMBL" id="CVRI01000054">
    <property type="protein sequence ID" value="CRK99888.1"/>
    <property type="molecule type" value="Genomic_DNA"/>
</dbReference>